<dbReference type="GO" id="GO:0016810">
    <property type="term" value="F:hydrolase activity, acting on carbon-nitrogen (but not peptide) bonds"/>
    <property type="evidence" value="ECO:0007669"/>
    <property type="project" value="InterPro"/>
</dbReference>
<dbReference type="OrthoDB" id="504708at2759"/>
<dbReference type="Proteomes" id="UP000050761">
    <property type="component" value="Unassembled WGS sequence"/>
</dbReference>
<reference evidence="2 3" key="1">
    <citation type="submission" date="2018-11" db="EMBL/GenBank/DDBJ databases">
        <authorList>
            <consortium name="Pathogen Informatics"/>
        </authorList>
    </citation>
    <scope>NUCLEOTIDE SEQUENCE [LARGE SCALE GENOMIC DNA]</scope>
</reference>
<protein>
    <submittedName>
        <fullName evidence="4">NodB homology domain-containing protein</fullName>
    </submittedName>
</protein>
<dbReference type="GO" id="GO:0005975">
    <property type="term" value="P:carbohydrate metabolic process"/>
    <property type="evidence" value="ECO:0007669"/>
    <property type="project" value="InterPro"/>
</dbReference>
<evidence type="ECO:0000313" key="3">
    <source>
        <dbReference type="Proteomes" id="UP000050761"/>
    </source>
</evidence>
<dbReference type="Gene3D" id="3.20.20.370">
    <property type="entry name" value="Glycoside hydrolase/deacetylase"/>
    <property type="match status" value="1"/>
</dbReference>
<gene>
    <name evidence="2" type="ORF">HPBE_LOCUS27349</name>
</gene>
<evidence type="ECO:0000313" key="2">
    <source>
        <dbReference type="EMBL" id="VDP63040.1"/>
    </source>
</evidence>
<accession>A0A3P8FB83</accession>
<dbReference type="PANTHER" id="PTHR45985">
    <property type="match status" value="1"/>
</dbReference>
<reference evidence="4" key="2">
    <citation type="submission" date="2019-09" db="UniProtKB">
        <authorList>
            <consortium name="WormBaseParasite"/>
        </authorList>
    </citation>
    <scope>IDENTIFICATION</scope>
</reference>
<evidence type="ECO:0000259" key="1">
    <source>
        <dbReference type="Pfam" id="PF01522"/>
    </source>
</evidence>
<dbReference type="InterPro" id="IPR002509">
    <property type="entry name" value="NODB_dom"/>
</dbReference>
<organism evidence="3 4">
    <name type="scientific">Heligmosomoides polygyrus</name>
    <name type="common">Parasitic roundworm</name>
    <dbReference type="NCBI Taxonomy" id="6339"/>
    <lineage>
        <taxon>Eukaryota</taxon>
        <taxon>Metazoa</taxon>
        <taxon>Ecdysozoa</taxon>
        <taxon>Nematoda</taxon>
        <taxon>Chromadorea</taxon>
        <taxon>Rhabditida</taxon>
        <taxon>Rhabditina</taxon>
        <taxon>Rhabditomorpha</taxon>
        <taxon>Strongyloidea</taxon>
        <taxon>Heligmosomidae</taxon>
        <taxon>Heligmosomoides</taxon>
    </lineage>
</organism>
<evidence type="ECO:0000313" key="4">
    <source>
        <dbReference type="WBParaSite" id="HPBE_0002735001-mRNA-1"/>
    </source>
</evidence>
<sequence length="195" mass="21674">MVIALNIKNVSVVCGNSKPLFFIGKNPPGGLAPKDVPQFVVLTFDDAVNGRTLLHSRNPNGCPVKGTFFVSHEWTNYDSVQWLFQQGMELASNSISHASLEGTNADRWLNEMDGQRRIIAKFANANEEEIIGMRAPQLVLGGDEQFEVRSRWKMAIQNHLPFNRNGPPCCLGGGGRPSDLSNLSLRVRNYLKNHK</sequence>
<dbReference type="InterPro" id="IPR011330">
    <property type="entry name" value="Glyco_hydro/deAcase_b/a-brl"/>
</dbReference>
<keyword evidence="3" id="KW-1185">Reference proteome</keyword>
<dbReference type="SUPFAM" id="SSF88713">
    <property type="entry name" value="Glycoside hydrolase/deacetylase"/>
    <property type="match status" value="1"/>
</dbReference>
<proteinExistence type="predicted"/>
<name>A0A183GXD0_HELPZ</name>
<dbReference type="PANTHER" id="PTHR45985:SF11">
    <property type="entry name" value="EGF-LIKE DOMAIN-CONTAINING PROTEIN"/>
    <property type="match status" value="1"/>
</dbReference>
<dbReference type="EMBL" id="UZAH01043249">
    <property type="protein sequence ID" value="VDP63040.1"/>
    <property type="molecule type" value="Genomic_DNA"/>
</dbReference>
<accession>A0A183GXD0</accession>
<dbReference type="InterPro" id="IPR052740">
    <property type="entry name" value="CE4"/>
</dbReference>
<dbReference type="AlphaFoldDB" id="A0A183GXD0"/>
<dbReference type="WBParaSite" id="HPBE_0002735001-mRNA-1">
    <property type="protein sequence ID" value="HPBE_0002735001-mRNA-1"/>
    <property type="gene ID" value="HPBE_0002735001"/>
</dbReference>
<dbReference type="Pfam" id="PF01522">
    <property type="entry name" value="Polysacc_deac_1"/>
    <property type="match status" value="1"/>
</dbReference>
<feature type="domain" description="NodB homology" evidence="1">
    <location>
        <begin position="37"/>
        <end position="125"/>
    </location>
</feature>